<dbReference type="AlphaFoldDB" id="A0A0A5GC45"/>
<dbReference type="InterPro" id="IPR000120">
    <property type="entry name" value="Amidase"/>
</dbReference>
<dbReference type="PANTHER" id="PTHR11895:SF7">
    <property type="entry name" value="GLUTAMYL-TRNA(GLN) AMIDOTRANSFERASE SUBUNIT A, MITOCHONDRIAL"/>
    <property type="match status" value="1"/>
</dbReference>
<dbReference type="PROSITE" id="PS00571">
    <property type="entry name" value="AMIDASES"/>
    <property type="match status" value="1"/>
</dbReference>
<dbReference type="InterPro" id="IPR023631">
    <property type="entry name" value="Amidase_dom"/>
</dbReference>
<organism evidence="3 4">
    <name type="scientific">Pontibacillus marinus BH030004 = DSM 16465</name>
    <dbReference type="NCBI Taxonomy" id="1385511"/>
    <lineage>
        <taxon>Bacteria</taxon>
        <taxon>Bacillati</taxon>
        <taxon>Bacillota</taxon>
        <taxon>Bacilli</taxon>
        <taxon>Bacillales</taxon>
        <taxon>Bacillaceae</taxon>
        <taxon>Pontibacillus</taxon>
    </lineage>
</organism>
<comment type="similarity">
    <text evidence="1">Belongs to the amidase family.</text>
</comment>
<dbReference type="PANTHER" id="PTHR11895">
    <property type="entry name" value="TRANSAMIDASE"/>
    <property type="match status" value="1"/>
</dbReference>
<dbReference type="RefSeq" id="WP_027445598.1">
    <property type="nucleotide sequence ID" value="NZ_AULJ01000012.1"/>
</dbReference>
<dbReference type="GO" id="GO:0003824">
    <property type="term" value="F:catalytic activity"/>
    <property type="evidence" value="ECO:0007669"/>
    <property type="project" value="InterPro"/>
</dbReference>
<name>A0A0A5GC45_9BACI</name>
<evidence type="ECO:0000313" key="3">
    <source>
        <dbReference type="EMBL" id="KGX89574.1"/>
    </source>
</evidence>
<evidence type="ECO:0000313" key="4">
    <source>
        <dbReference type="Proteomes" id="UP000030403"/>
    </source>
</evidence>
<keyword evidence="4" id="KW-1185">Reference proteome</keyword>
<dbReference type="Gene3D" id="3.90.1300.10">
    <property type="entry name" value="Amidase signature (AS) domain"/>
    <property type="match status" value="1"/>
</dbReference>
<dbReference type="eggNOG" id="COG0154">
    <property type="taxonomic scope" value="Bacteria"/>
</dbReference>
<reference evidence="3 4" key="1">
    <citation type="submission" date="2013-08" db="EMBL/GenBank/DDBJ databases">
        <authorList>
            <person name="Huang J."/>
            <person name="Wang G."/>
        </authorList>
    </citation>
    <scope>NUCLEOTIDE SEQUENCE [LARGE SCALE GENOMIC DNA]</scope>
    <source>
        <strain evidence="3 4">BH030004</strain>
    </source>
</reference>
<protein>
    <submittedName>
        <fullName evidence="3">Amidase</fullName>
    </submittedName>
</protein>
<dbReference type="EMBL" id="AVPF01000014">
    <property type="protein sequence ID" value="KGX89574.1"/>
    <property type="molecule type" value="Genomic_DNA"/>
</dbReference>
<dbReference type="InterPro" id="IPR020556">
    <property type="entry name" value="Amidase_CS"/>
</dbReference>
<dbReference type="InterPro" id="IPR036928">
    <property type="entry name" value="AS_sf"/>
</dbReference>
<sequence>MKNFENIQEYDALGQKKLLDDRQVTSLELTEYYINQINKKNSELNAVVHTMFDDALSKVKQNGLGEGPLSGLPFLIKDLNPIAGYKATSGSRLLEDFVPGINDETVERFRRAGLNFLGKTNTSEFGFLPTTEPELFGPTRNPWDPRLSAGGSSGGAGAAVASGMIPFAHASDGGGSIRIPASACGLFGFKPSRGQLPYSMYMNHLGVNHAITRSVRDSAALLDALHGEVPGELYPTFQSNGFLNATKEQPGKLRIAVTPDFDGHVSIDDETKKAFQQSVQLIRDLGHEVVEASPQFDFRGVADNFINVWVAGGAVVIKHLGKVNGVQPGPDNLEPLSYNVYQQGSELSALEYEEARVLLQMESKKLLHFHDQYDILLTPVLNKLPAPLGSFKQTSPQAMFKNFTDYCSFTPISNVTGQPSMSMPLYWTDKGLPIGAHFTGRLGEDELLFKLASQIEREKPWFTKYKEV</sequence>
<dbReference type="OrthoDB" id="9811471at2"/>
<proteinExistence type="inferred from homology"/>
<feature type="domain" description="Amidase" evidence="2">
    <location>
        <begin position="28"/>
        <end position="448"/>
    </location>
</feature>
<comment type="caution">
    <text evidence="3">The sequence shown here is derived from an EMBL/GenBank/DDBJ whole genome shotgun (WGS) entry which is preliminary data.</text>
</comment>
<dbReference type="STRING" id="1385511.GCA_000425225_01245"/>
<evidence type="ECO:0000259" key="2">
    <source>
        <dbReference type="Pfam" id="PF01425"/>
    </source>
</evidence>
<evidence type="ECO:0000256" key="1">
    <source>
        <dbReference type="ARBA" id="ARBA00009199"/>
    </source>
</evidence>
<dbReference type="Proteomes" id="UP000030403">
    <property type="component" value="Unassembled WGS sequence"/>
</dbReference>
<dbReference type="Pfam" id="PF01425">
    <property type="entry name" value="Amidase"/>
    <property type="match status" value="1"/>
</dbReference>
<dbReference type="SUPFAM" id="SSF75304">
    <property type="entry name" value="Amidase signature (AS) enzymes"/>
    <property type="match status" value="1"/>
</dbReference>
<gene>
    <name evidence="3" type="ORF">N783_05660</name>
</gene>
<accession>A0A0A5GC45</accession>